<keyword evidence="2" id="KW-1185">Reference proteome</keyword>
<dbReference type="Proteomes" id="UP000183832">
    <property type="component" value="Unassembled WGS sequence"/>
</dbReference>
<reference evidence="1 2" key="1">
    <citation type="submission" date="2015-04" db="EMBL/GenBank/DDBJ databases">
        <authorList>
            <person name="Syromyatnikov M.Y."/>
            <person name="Popov V.N."/>
        </authorList>
    </citation>
    <scope>NUCLEOTIDE SEQUENCE [LARGE SCALE GENOMIC DNA]</scope>
</reference>
<dbReference type="AlphaFoldDB" id="A0A1J1I3W5"/>
<evidence type="ECO:0000313" key="2">
    <source>
        <dbReference type="Proteomes" id="UP000183832"/>
    </source>
</evidence>
<dbReference type="EMBL" id="CVRI01000038">
    <property type="protein sequence ID" value="CRK94292.1"/>
    <property type="molecule type" value="Genomic_DNA"/>
</dbReference>
<evidence type="ECO:0000313" key="1">
    <source>
        <dbReference type="EMBL" id="CRK94292.1"/>
    </source>
</evidence>
<organism evidence="1 2">
    <name type="scientific">Clunio marinus</name>
    <dbReference type="NCBI Taxonomy" id="568069"/>
    <lineage>
        <taxon>Eukaryota</taxon>
        <taxon>Metazoa</taxon>
        <taxon>Ecdysozoa</taxon>
        <taxon>Arthropoda</taxon>
        <taxon>Hexapoda</taxon>
        <taxon>Insecta</taxon>
        <taxon>Pterygota</taxon>
        <taxon>Neoptera</taxon>
        <taxon>Endopterygota</taxon>
        <taxon>Diptera</taxon>
        <taxon>Nematocera</taxon>
        <taxon>Chironomoidea</taxon>
        <taxon>Chironomidae</taxon>
        <taxon>Clunio</taxon>
    </lineage>
</organism>
<sequence length="74" mass="8290">MICSCLVIVVERLNSSMFTQCFKAFMSIKTIFSDYVAISIHISLNEIKSTTQILKVGINISKCMTNNLLLDKLA</sequence>
<proteinExistence type="predicted"/>
<protein>
    <submittedName>
        <fullName evidence="1">CLUMA_CG007807, isoform A</fullName>
    </submittedName>
</protein>
<gene>
    <name evidence="1" type="ORF">CLUMA_CG007807</name>
</gene>
<accession>A0A1J1I3W5</accession>
<name>A0A1J1I3W5_9DIPT</name>
<feature type="non-terminal residue" evidence="1">
    <location>
        <position position="74"/>
    </location>
</feature>